<comment type="caution">
    <text evidence="7">The sequence shown here is derived from an EMBL/GenBank/DDBJ whole genome shotgun (WGS) entry which is preliminary data.</text>
</comment>
<comment type="subcellular location">
    <subcellularLocation>
        <location evidence="1">Membrane</location>
        <topology evidence="1">Multi-pass membrane protein</topology>
    </subcellularLocation>
</comment>
<evidence type="ECO:0000256" key="1">
    <source>
        <dbReference type="ARBA" id="ARBA00004141"/>
    </source>
</evidence>
<evidence type="ECO:0000256" key="6">
    <source>
        <dbReference type="SAM" id="Phobius"/>
    </source>
</evidence>
<feature type="transmembrane region" description="Helical" evidence="6">
    <location>
        <begin position="245"/>
        <end position="266"/>
    </location>
</feature>
<protein>
    <submittedName>
        <fullName evidence="7">Putative RTA1 domain protein</fullName>
    </submittedName>
</protein>
<evidence type="ECO:0000256" key="3">
    <source>
        <dbReference type="ARBA" id="ARBA00022989"/>
    </source>
</evidence>
<keyword evidence="2 6" id="KW-0812">Transmembrane</keyword>
<dbReference type="Pfam" id="PF04479">
    <property type="entry name" value="RTA1"/>
    <property type="match status" value="1"/>
</dbReference>
<evidence type="ECO:0000313" key="8">
    <source>
        <dbReference type="Proteomes" id="UP000310121"/>
    </source>
</evidence>
<feature type="transmembrane region" description="Helical" evidence="6">
    <location>
        <begin position="87"/>
        <end position="106"/>
    </location>
</feature>
<evidence type="ECO:0000256" key="4">
    <source>
        <dbReference type="ARBA" id="ARBA00023136"/>
    </source>
</evidence>
<gene>
    <name evidence="7" type="ORF">D6C90_02483</name>
</gene>
<keyword evidence="3 6" id="KW-1133">Transmembrane helix</keyword>
<dbReference type="InterPro" id="IPR007568">
    <property type="entry name" value="RTA1"/>
</dbReference>
<evidence type="ECO:0000313" key="7">
    <source>
        <dbReference type="EMBL" id="THZ50559.1"/>
    </source>
</evidence>
<evidence type="ECO:0000256" key="2">
    <source>
        <dbReference type="ARBA" id="ARBA00022692"/>
    </source>
</evidence>
<evidence type="ECO:0000256" key="5">
    <source>
        <dbReference type="SAM" id="MobiDB-lite"/>
    </source>
</evidence>
<dbReference type="AlphaFoldDB" id="A0A4S9VF23"/>
<organism evidence="7 8">
    <name type="scientific">Aureobasidium pullulans</name>
    <name type="common">Black yeast</name>
    <name type="synonym">Pullularia pullulans</name>
    <dbReference type="NCBI Taxonomy" id="5580"/>
    <lineage>
        <taxon>Eukaryota</taxon>
        <taxon>Fungi</taxon>
        <taxon>Dikarya</taxon>
        <taxon>Ascomycota</taxon>
        <taxon>Pezizomycotina</taxon>
        <taxon>Dothideomycetes</taxon>
        <taxon>Dothideomycetidae</taxon>
        <taxon>Dothideales</taxon>
        <taxon>Saccotheciaceae</taxon>
        <taxon>Aureobasidium</taxon>
    </lineage>
</organism>
<accession>A0A4S9VF23</accession>
<dbReference type="PANTHER" id="PTHR31465">
    <property type="entry name" value="PROTEIN RTA1-RELATED"/>
    <property type="match status" value="1"/>
</dbReference>
<dbReference type="Proteomes" id="UP000310121">
    <property type="component" value="Unassembled WGS sequence"/>
</dbReference>
<keyword evidence="4 6" id="KW-0472">Membrane</keyword>
<feature type="transmembrane region" description="Helical" evidence="6">
    <location>
        <begin position="118"/>
        <end position="140"/>
    </location>
</feature>
<proteinExistence type="predicted"/>
<dbReference type="GO" id="GO:0000324">
    <property type="term" value="C:fungal-type vacuole"/>
    <property type="evidence" value="ECO:0007669"/>
    <property type="project" value="TreeGrafter"/>
</dbReference>
<dbReference type="PANTHER" id="PTHR31465:SF9">
    <property type="entry name" value="SPHINGOID LONG-CHAIN BASE TRANSPORTER RSB1"/>
    <property type="match status" value="1"/>
</dbReference>
<name>A0A4S9VF23_AURPU</name>
<dbReference type="GO" id="GO:0005886">
    <property type="term" value="C:plasma membrane"/>
    <property type="evidence" value="ECO:0007669"/>
    <property type="project" value="TreeGrafter"/>
</dbReference>
<feature type="region of interest" description="Disordered" evidence="5">
    <location>
        <begin position="325"/>
        <end position="357"/>
    </location>
</feature>
<feature type="transmembrane region" description="Helical" evidence="6">
    <location>
        <begin position="161"/>
        <end position="182"/>
    </location>
</feature>
<feature type="transmembrane region" description="Helical" evidence="6">
    <location>
        <begin position="62"/>
        <end position="80"/>
    </location>
</feature>
<sequence length="357" mass="39570">MFSTRSNLVANLHNFKMAEIINGTLWIPALNGTLIPKDDCALNVCSLDYAQIEYVPTYGGNLAYLIVFAVLLVAQCGLVWKYRTWGFWVGMFCGLLLEVLGYAGRVTLNGNPFNFDQFVLYLVCLTIGPAFLTASIYLCLGRLVIVFGEGISRFSPKFYTITFMTCDFLSLLLQAVGGALAATQDDTNPSDTGVNIMIAGLAFQVVSLTIFIALSLEFAWRARKARESDLNFEFFNLRKRTMFRLLPYAIAIATITIYIRCVFRVAELQDGFGGELANNEGMFMAFEGPMIIIAVVVLTICHPGIAFGSASAWKAANWTWKKGNKSESGSNHIRMESRETAPPSVLESEDELSKHRV</sequence>
<reference evidence="7 8" key="1">
    <citation type="submission" date="2018-10" db="EMBL/GenBank/DDBJ databases">
        <title>Fifty Aureobasidium pullulans genomes reveal a recombining polyextremotolerant generalist.</title>
        <authorList>
            <person name="Gostincar C."/>
            <person name="Turk M."/>
            <person name="Zajc J."/>
            <person name="Gunde-Cimerman N."/>
        </authorList>
    </citation>
    <scope>NUCLEOTIDE SEQUENCE [LARGE SCALE GENOMIC DNA]</scope>
    <source>
        <strain evidence="7 8">EXF-3844</strain>
    </source>
</reference>
<dbReference type="EMBL" id="QZBN01000141">
    <property type="protein sequence ID" value="THZ50559.1"/>
    <property type="molecule type" value="Genomic_DNA"/>
</dbReference>
<feature type="transmembrane region" description="Helical" evidence="6">
    <location>
        <begin position="194"/>
        <end position="216"/>
    </location>
</feature>
<feature type="transmembrane region" description="Helical" evidence="6">
    <location>
        <begin position="290"/>
        <end position="313"/>
    </location>
</feature>